<name>E0ST40_IGNAA</name>
<evidence type="ECO:0000256" key="5">
    <source>
        <dbReference type="ARBA" id="ARBA00023136"/>
    </source>
</evidence>
<evidence type="ECO:0000256" key="2">
    <source>
        <dbReference type="ARBA" id="ARBA00022475"/>
    </source>
</evidence>
<keyword evidence="3 6" id="KW-0812">Transmembrane</keyword>
<feature type="domain" description="MrpA C-terminal/MbhD" evidence="7">
    <location>
        <begin position="19"/>
        <end position="85"/>
    </location>
</feature>
<evidence type="ECO:0000256" key="1">
    <source>
        <dbReference type="ARBA" id="ARBA00004651"/>
    </source>
</evidence>
<dbReference type="Pfam" id="PF13244">
    <property type="entry name" value="MbhD"/>
    <property type="match status" value="1"/>
</dbReference>
<dbReference type="GO" id="GO:0005886">
    <property type="term" value="C:plasma membrane"/>
    <property type="evidence" value="ECO:0007669"/>
    <property type="project" value="UniProtKB-SubCell"/>
</dbReference>
<dbReference type="InterPro" id="IPR025383">
    <property type="entry name" value="MrpA_C/MbhD"/>
</dbReference>
<dbReference type="Gene3D" id="1.20.120.1200">
    <property type="entry name" value="NADH-ubiquinone/plastoquinone oxidoreductase chain 6, subunit NuoJ"/>
    <property type="match status" value="1"/>
</dbReference>
<proteinExistence type="predicted"/>
<feature type="transmembrane region" description="Helical" evidence="6">
    <location>
        <begin position="61"/>
        <end position="80"/>
    </location>
</feature>
<comment type="subcellular location">
    <subcellularLocation>
        <location evidence="1">Cell membrane</location>
        <topology evidence="1">Multi-pass membrane protein</topology>
    </subcellularLocation>
</comment>
<sequence length="89" mass="9923">MSYDISLLLPYLIMGVAGLLSIISTFYAIIERDLVKAAIYSALQSTFYAIIYYLLMAPDLVLTYIPVAVGLTPALILLLIKKTERYEGE</sequence>
<dbReference type="BioCyc" id="IAGG583356:GHAH-1897-MONOMER"/>
<evidence type="ECO:0000313" key="9">
    <source>
        <dbReference type="Proteomes" id="UP000001304"/>
    </source>
</evidence>
<evidence type="ECO:0000256" key="3">
    <source>
        <dbReference type="ARBA" id="ARBA00022692"/>
    </source>
</evidence>
<keyword evidence="2" id="KW-1003">Cell membrane</keyword>
<feature type="transmembrane region" description="Helical" evidence="6">
    <location>
        <begin position="12"/>
        <end position="30"/>
    </location>
</feature>
<feature type="transmembrane region" description="Helical" evidence="6">
    <location>
        <begin position="37"/>
        <end position="55"/>
    </location>
</feature>
<accession>E0ST40</accession>
<dbReference type="STRING" id="583356.Igag_1908"/>
<evidence type="ECO:0000256" key="6">
    <source>
        <dbReference type="SAM" id="Phobius"/>
    </source>
</evidence>
<evidence type="ECO:0000256" key="4">
    <source>
        <dbReference type="ARBA" id="ARBA00022989"/>
    </source>
</evidence>
<dbReference type="HOGENOM" id="CLU_173139_3_0_2"/>
<reference evidence="8 9" key="1">
    <citation type="journal article" date="2010" name="Stand. Genomic Sci.">
        <title>Complete genome sequence of Ignisphaera aggregans type strain (AQ1.S1).</title>
        <authorList>
            <person name="Goker M."/>
            <person name="Held B."/>
            <person name="Lapidus A."/>
            <person name="Nolan M."/>
            <person name="Spring S."/>
            <person name="Yasawong M."/>
            <person name="Lucas S."/>
            <person name="Glavina Del Rio T."/>
            <person name="Tice H."/>
            <person name="Cheng J.F."/>
            <person name="Goodwin L."/>
            <person name="Tapia R."/>
            <person name="Pitluck S."/>
            <person name="Liolios K."/>
            <person name="Ivanova N."/>
            <person name="Mavromatis K."/>
            <person name="Mikhailova N."/>
            <person name="Pati A."/>
            <person name="Chen A."/>
            <person name="Palaniappan K."/>
            <person name="Brambilla E."/>
            <person name="Land M."/>
            <person name="Hauser L."/>
            <person name="Chang Y.J."/>
            <person name="Jeffries C.D."/>
            <person name="Brettin T."/>
            <person name="Detter J.C."/>
            <person name="Han C."/>
            <person name="Rohde M."/>
            <person name="Sikorski J."/>
            <person name="Woyke T."/>
            <person name="Bristow J."/>
            <person name="Eisen J.A."/>
            <person name="Markowitz V."/>
            <person name="Hugenholtz P."/>
            <person name="Kyrpides N.C."/>
            <person name="Klenk H.P."/>
        </authorList>
    </citation>
    <scope>NUCLEOTIDE SEQUENCE [LARGE SCALE GENOMIC DNA]</scope>
    <source>
        <strain evidence="9">DSM 17230 / JCM 13409 / AQ1.S1</strain>
    </source>
</reference>
<keyword evidence="5 6" id="KW-0472">Membrane</keyword>
<keyword evidence="9" id="KW-1185">Reference proteome</keyword>
<protein>
    <recommendedName>
        <fullName evidence="7">MrpA C-terminal/MbhD domain-containing protein</fullName>
    </recommendedName>
</protein>
<organism evidence="8 9">
    <name type="scientific">Ignisphaera aggregans (strain DSM 17230 / JCM 13409 / AQ1.S1)</name>
    <dbReference type="NCBI Taxonomy" id="583356"/>
    <lineage>
        <taxon>Archaea</taxon>
        <taxon>Thermoproteota</taxon>
        <taxon>Thermoprotei</taxon>
        <taxon>Desulfurococcales</taxon>
        <taxon>Desulfurococcaceae</taxon>
        <taxon>Ignisphaera</taxon>
    </lineage>
</organism>
<gene>
    <name evidence="8" type="ordered locus">Igag_1908</name>
</gene>
<dbReference type="AlphaFoldDB" id="E0ST40"/>
<dbReference type="InterPro" id="IPR042106">
    <property type="entry name" value="Nuo/plastoQ_OxRdtase_6_NuoJ"/>
</dbReference>
<keyword evidence="4 6" id="KW-1133">Transmembrane helix</keyword>
<evidence type="ECO:0000313" key="8">
    <source>
        <dbReference type="EMBL" id="ADM28701.1"/>
    </source>
</evidence>
<dbReference type="KEGG" id="iag:Igag_1908"/>
<evidence type="ECO:0000259" key="7">
    <source>
        <dbReference type="Pfam" id="PF13244"/>
    </source>
</evidence>
<dbReference type="EMBL" id="CP002098">
    <property type="protein sequence ID" value="ADM28701.1"/>
    <property type="molecule type" value="Genomic_DNA"/>
</dbReference>
<dbReference type="Proteomes" id="UP000001304">
    <property type="component" value="Chromosome"/>
</dbReference>